<dbReference type="GO" id="GO:0006952">
    <property type="term" value="P:defense response"/>
    <property type="evidence" value="ECO:0007669"/>
    <property type="project" value="UniProtKB-KW"/>
</dbReference>
<feature type="transmembrane region" description="Helical" evidence="8">
    <location>
        <begin position="157"/>
        <end position="178"/>
    </location>
</feature>
<dbReference type="EMBL" id="JAAWWB010000001">
    <property type="protein sequence ID" value="KAG6793851.1"/>
    <property type="molecule type" value="Genomic_DNA"/>
</dbReference>
<organism evidence="9 10">
    <name type="scientific">Populus tomentosa</name>
    <name type="common">Chinese white poplar</name>
    <dbReference type="NCBI Taxonomy" id="118781"/>
    <lineage>
        <taxon>Eukaryota</taxon>
        <taxon>Viridiplantae</taxon>
        <taxon>Streptophyta</taxon>
        <taxon>Embryophyta</taxon>
        <taxon>Tracheophyta</taxon>
        <taxon>Spermatophyta</taxon>
        <taxon>Magnoliopsida</taxon>
        <taxon>eudicotyledons</taxon>
        <taxon>Gunneridae</taxon>
        <taxon>Pentapetalae</taxon>
        <taxon>rosids</taxon>
        <taxon>fabids</taxon>
        <taxon>Malpighiales</taxon>
        <taxon>Salicaceae</taxon>
        <taxon>Saliceae</taxon>
        <taxon>Populus</taxon>
    </lineage>
</organism>
<evidence type="ECO:0008006" key="11">
    <source>
        <dbReference type="Google" id="ProtNLM"/>
    </source>
</evidence>
<feature type="transmembrane region" description="Helical" evidence="8">
    <location>
        <begin position="412"/>
        <end position="433"/>
    </location>
</feature>
<feature type="transmembrane region" description="Helical" evidence="8">
    <location>
        <begin position="63"/>
        <end position="85"/>
    </location>
</feature>
<dbReference type="GO" id="GO:0016020">
    <property type="term" value="C:membrane"/>
    <property type="evidence" value="ECO:0007669"/>
    <property type="project" value="UniProtKB-SubCell"/>
</dbReference>
<dbReference type="InterPro" id="IPR004326">
    <property type="entry name" value="Mlo"/>
</dbReference>
<gene>
    <name evidence="9" type="ORF">POTOM_003075</name>
</gene>
<dbReference type="PANTHER" id="PTHR31942">
    <property type="entry name" value="MLO-LIKE PROTEIN 1"/>
    <property type="match status" value="1"/>
</dbReference>
<reference evidence="9" key="1">
    <citation type="journal article" date="2020" name="bioRxiv">
        <title>Hybrid origin of Populus tomentosa Carr. identified through genome sequencing and phylogenomic analysis.</title>
        <authorList>
            <person name="An X."/>
            <person name="Gao K."/>
            <person name="Chen Z."/>
            <person name="Li J."/>
            <person name="Yang X."/>
            <person name="Yang X."/>
            <person name="Zhou J."/>
            <person name="Guo T."/>
            <person name="Zhao T."/>
            <person name="Huang S."/>
            <person name="Miao D."/>
            <person name="Khan W.U."/>
            <person name="Rao P."/>
            <person name="Ye M."/>
            <person name="Lei B."/>
            <person name="Liao W."/>
            <person name="Wang J."/>
            <person name="Ji L."/>
            <person name="Li Y."/>
            <person name="Guo B."/>
            <person name="Mustafa N.S."/>
            <person name="Li S."/>
            <person name="Yun Q."/>
            <person name="Keller S.R."/>
            <person name="Mao J."/>
            <person name="Zhang R."/>
            <person name="Strauss S.H."/>
        </authorList>
    </citation>
    <scope>NUCLEOTIDE SEQUENCE</scope>
    <source>
        <strain evidence="9">GM15</strain>
        <tissue evidence="9">Leaf</tissue>
    </source>
</reference>
<feature type="transmembrane region" description="Helical" evidence="8">
    <location>
        <begin position="12"/>
        <end position="33"/>
    </location>
</feature>
<feature type="transmembrane region" description="Helical" evidence="8">
    <location>
        <begin position="388"/>
        <end position="406"/>
    </location>
</feature>
<protein>
    <recommendedName>
        <fullName evidence="11">MLO-like protein</fullName>
    </recommendedName>
</protein>
<keyword evidence="7" id="KW-0568">Pathogenesis-related protein</keyword>
<keyword evidence="6 8" id="KW-0472">Membrane</keyword>
<keyword evidence="10" id="KW-1185">Reference proteome</keyword>
<name>A0A8X8DL45_POPTO</name>
<evidence type="ECO:0000256" key="1">
    <source>
        <dbReference type="ARBA" id="ARBA00004141"/>
    </source>
</evidence>
<accession>A0A8X8DL45</accession>
<feature type="transmembrane region" description="Helical" evidence="8">
    <location>
        <begin position="513"/>
        <end position="537"/>
    </location>
</feature>
<dbReference type="Proteomes" id="UP000886885">
    <property type="component" value="Chromosome 1A"/>
</dbReference>
<dbReference type="AlphaFoldDB" id="A0A8X8DL45"/>
<keyword evidence="3 8" id="KW-0812">Transmembrane</keyword>
<evidence type="ECO:0000256" key="5">
    <source>
        <dbReference type="ARBA" id="ARBA00022989"/>
    </source>
</evidence>
<evidence type="ECO:0000256" key="4">
    <source>
        <dbReference type="ARBA" id="ARBA00022821"/>
    </source>
</evidence>
<evidence type="ECO:0000256" key="2">
    <source>
        <dbReference type="ARBA" id="ARBA00006574"/>
    </source>
</evidence>
<dbReference type="Pfam" id="PF03094">
    <property type="entry name" value="Mlo"/>
    <property type="match status" value="3"/>
</dbReference>
<evidence type="ECO:0000313" key="10">
    <source>
        <dbReference type="Proteomes" id="UP000886885"/>
    </source>
</evidence>
<proteinExistence type="inferred from homology"/>
<comment type="similarity">
    <text evidence="2">Belongs to the MLO family.</text>
</comment>
<evidence type="ECO:0000256" key="6">
    <source>
        <dbReference type="ARBA" id="ARBA00023136"/>
    </source>
</evidence>
<evidence type="ECO:0000313" key="9">
    <source>
        <dbReference type="EMBL" id="KAG6793851.1"/>
    </source>
</evidence>
<feature type="transmembrane region" description="Helical" evidence="8">
    <location>
        <begin position="445"/>
        <end position="462"/>
    </location>
</feature>
<dbReference type="OrthoDB" id="1388414at2759"/>
<keyword evidence="5 8" id="KW-1133">Transmembrane helix</keyword>
<evidence type="ECO:0000256" key="8">
    <source>
        <dbReference type="SAM" id="Phobius"/>
    </source>
</evidence>
<evidence type="ECO:0000256" key="3">
    <source>
        <dbReference type="ARBA" id="ARBA00022692"/>
    </source>
</evidence>
<comment type="subcellular location">
    <subcellularLocation>
        <location evidence="1">Membrane</location>
        <topology evidence="1">Multi-pass membrane protein</topology>
    </subcellularLocation>
</comment>
<keyword evidence="4" id="KW-0611">Plant defense</keyword>
<evidence type="ECO:0000256" key="7">
    <source>
        <dbReference type="ARBA" id="ARBA00023265"/>
    </source>
</evidence>
<comment type="caution">
    <text evidence="9">The sequence shown here is derived from an EMBL/GenBank/DDBJ whole genome shotgun (WGS) entry which is preliminary data.</text>
</comment>
<feature type="transmembrane region" description="Helical" evidence="8">
    <location>
        <begin position="557"/>
        <end position="577"/>
    </location>
</feature>
<sequence length="745" mass="85171">MEGDTKEMRSLALTPTWSVATVLTIFVVVSLIVERSIHRLSNWLRKTNRKPLLAAVEKMKEELMLLGFISLLLTATSSTIANICIPSKFYDGNFAPCTRSEIDDEVEDNSSQGRKLLMLPVLPHPLRRILNGLNRNTCKEGHEPFVSYQGLEQLHRFIFVMAITHISYSCLTMLLAIVKVCIPRWYFESILFSVVAVSPRAGPMVAAINYAECSLLSLDIRGIHSWRIWEDVAHMDRHDVLTDARPLRRLRLDLMYLDGQRNMTDLCRFGYENWRPHMKNMTDLCRPGLIVTSDAVQHIYDMLSIIKINREKTFRRQTTFVRHHTSGPLVKNSFLIWVTCFFRQFGRSVVRTDYLTLRKGFIMNHNLSLKYDFHSYMIRSMEEEFQRIVGVSGPLWGFVVAFMLFNVKGSNLYFWIAIIPITVSTGSFEFWFYQSLGCCKRHFLRVNKALCTLAIVLGFSNVSHHGQLVLLVGAKLQHVIATLALETAGLTGHSMGAKLKPRDDLFWFKKPELMLSLIHFVLFQNAFELASFFWFWWQFGYKSCFIRNHWLVYTRLVLGFAGQFLCSYSTLPLYALVTQMGTNYKAALIPQRIRDTIHGWGKAARRKRRHGNFTDDSTVHTDTSTVMSLEEDDHQLLDIRDIADGPVTQIELQPAFISVSPGPVANETSSRACTPLLRPSASVSSSETPNLNVEGIHRSSSMPVREGNKLEDPAKVGNRNDASYYELILCMYYASYGTKPTSCLK</sequence>
<dbReference type="PANTHER" id="PTHR31942:SF77">
    <property type="entry name" value="MLO-LIKE PROTEIN 14"/>
    <property type="match status" value="1"/>
</dbReference>